<dbReference type="PANTHER" id="PTHR43784:SF3">
    <property type="entry name" value="GDSL FAMILY LIPASE"/>
    <property type="match status" value="1"/>
</dbReference>
<dbReference type="Gene3D" id="3.40.50.1110">
    <property type="entry name" value="SGNH hydrolase"/>
    <property type="match status" value="1"/>
</dbReference>
<keyword evidence="3" id="KW-1185">Reference proteome</keyword>
<dbReference type="CDD" id="cd01830">
    <property type="entry name" value="XynE_like"/>
    <property type="match status" value="1"/>
</dbReference>
<name>A0A067SH58_GALM3</name>
<evidence type="ECO:0000259" key="1">
    <source>
        <dbReference type="Pfam" id="PF13472"/>
    </source>
</evidence>
<sequence length="395" mass="41684">MPQLTQPADLPPPPFNQTGSVFVNSSIRQTVHATIGGRQIRVRISNAFGVNDLPVTAATIALPVSNAAGTNAIIFASAQTLTFGGNSSIIIPDGGLAVSDPLNFNANAQAMVTITIFLAQGQQGNLITSHPSSLTTSWFSAGNQVNALAFTDPSTKSAAHWYFISALEVWAPSNATAFAIIGDSITDGVGSNTNINNRWPDLVVAKMQKTPSVASIALLSLSATGNRVLEDSLPFGPNAVGRIDRDVLSQRGIKYAMIFDGLNDIGMASASADVQQVIGDRLIQAYKQIAARVHTFGIPLFAGTITPFLAFPPYADPQKEVTRQRVNAFIRTSGIFEAVIDFDGILKDPANATQLNPTFNSGDFLHPNGAGYLAVANAFDISIFSTFANGVVGFN</sequence>
<dbReference type="OrthoDB" id="10071171at2759"/>
<feature type="domain" description="SGNH hydrolase-type esterase" evidence="1">
    <location>
        <begin position="181"/>
        <end position="372"/>
    </location>
</feature>
<dbReference type="PANTHER" id="PTHR43784">
    <property type="entry name" value="GDSL-LIKE LIPASE/ACYLHYDROLASE, PUTATIVE (AFU_ORTHOLOGUE AFUA_2G00820)-RELATED"/>
    <property type="match status" value="1"/>
</dbReference>
<dbReference type="EMBL" id="KL142398">
    <property type="protein sequence ID" value="KDR70246.1"/>
    <property type="molecule type" value="Genomic_DNA"/>
</dbReference>
<evidence type="ECO:0000313" key="2">
    <source>
        <dbReference type="EMBL" id="KDR70246.1"/>
    </source>
</evidence>
<proteinExistence type="predicted"/>
<accession>A0A067SH58</accession>
<dbReference type="SUPFAM" id="SSF52266">
    <property type="entry name" value="SGNH hydrolase"/>
    <property type="match status" value="1"/>
</dbReference>
<dbReference type="InterPro" id="IPR036514">
    <property type="entry name" value="SGNH_hydro_sf"/>
</dbReference>
<evidence type="ECO:0000313" key="3">
    <source>
        <dbReference type="Proteomes" id="UP000027222"/>
    </source>
</evidence>
<organism evidence="2 3">
    <name type="scientific">Galerina marginata (strain CBS 339.88)</name>
    <dbReference type="NCBI Taxonomy" id="685588"/>
    <lineage>
        <taxon>Eukaryota</taxon>
        <taxon>Fungi</taxon>
        <taxon>Dikarya</taxon>
        <taxon>Basidiomycota</taxon>
        <taxon>Agaricomycotina</taxon>
        <taxon>Agaricomycetes</taxon>
        <taxon>Agaricomycetidae</taxon>
        <taxon>Agaricales</taxon>
        <taxon>Agaricineae</taxon>
        <taxon>Strophariaceae</taxon>
        <taxon>Galerina</taxon>
    </lineage>
</organism>
<protein>
    <recommendedName>
        <fullName evidence="1">SGNH hydrolase-type esterase domain-containing protein</fullName>
    </recommendedName>
</protein>
<dbReference type="STRING" id="685588.A0A067SH58"/>
<dbReference type="Pfam" id="PF13472">
    <property type="entry name" value="Lipase_GDSL_2"/>
    <property type="match status" value="1"/>
</dbReference>
<dbReference type="Proteomes" id="UP000027222">
    <property type="component" value="Unassembled WGS sequence"/>
</dbReference>
<dbReference type="HOGENOM" id="CLU_029872_0_1_1"/>
<dbReference type="InterPro" id="IPR053140">
    <property type="entry name" value="GDSL_Rv0518-like"/>
</dbReference>
<reference evidence="3" key="1">
    <citation type="journal article" date="2014" name="Proc. Natl. Acad. Sci. U.S.A.">
        <title>Extensive sampling of basidiomycete genomes demonstrates inadequacy of the white-rot/brown-rot paradigm for wood decay fungi.</title>
        <authorList>
            <person name="Riley R."/>
            <person name="Salamov A.A."/>
            <person name="Brown D.W."/>
            <person name="Nagy L.G."/>
            <person name="Floudas D."/>
            <person name="Held B.W."/>
            <person name="Levasseur A."/>
            <person name="Lombard V."/>
            <person name="Morin E."/>
            <person name="Otillar R."/>
            <person name="Lindquist E.A."/>
            <person name="Sun H."/>
            <person name="LaButti K.M."/>
            <person name="Schmutz J."/>
            <person name="Jabbour D."/>
            <person name="Luo H."/>
            <person name="Baker S.E."/>
            <person name="Pisabarro A.G."/>
            <person name="Walton J.D."/>
            <person name="Blanchette R.A."/>
            <person name="Henrissat B."/>
            <person name="Martin F."/>
            <person name="Cullen D."/>
            <person name="Hibbett D.S."/>
            <person name="Grigoriev I.V."/>
        </authorList>
    </citation>
    <scope>NUCLEOTIDE SEQUENCE [LARGE SCALE GENOMIC DNA]</scope>
    <source>
        <strain evidence="3">CBS 339.88</strain>
    </source>
</reference>
<dbReference type="AlphaFoldDB" id="A0A067SH58"/>
<gene>
    <name evidence="2" type="ORF">GALMADRAFT_255131</name>
</gene>
<dbReference type="InterPro" id="IPR013830">
    <property type="entry name" value="SGNH_hydro"/>
</dbReference>